<dbReference type="AlphaFoldDB" id="A0A0F9B8C5"/>
<accession>A0A0F9B8C5</accession>
<sequence>MIYWNKLIGTPWKTSEDFCYVLTQKGNGDLGVFTNIDDSAGGDSVEF</sequence>
<evidence type="ECO:0000313" key="1">
    <source>
        <dbReference type="EMBL" id="KKL10072.1"/>
    </source>
</evidence>
<proteinExistence type="predicted"/>
<name>A0A0F9B8C5_9ZZZZ</name>
<gene>
    <name evidence="1" type="ORF">LCGC14_2559490</name>
</gene>
<reference evidence="1" key="1">
    <citation type="journal article" date="2015" name="Nature">
        <title>Complex archaea that bridge the gap between prokaryotes and eukaryotes.</title>
        <authorList>
            <person name="Spang A."/>
            <person name="Saw J.H."/>
            <person name="Jorgensen S.L."/>
            <person name="Zaremba-Niedzwiedzka K."/>
            <person name="Martijn J."/>
            <person name="Lind A.E."/>
            <person name="van Eijk R."/>
            <person name="Schleper C."/>
            <person name="Guy L."/>
            <person name="Ettema T.J."/>
        </authorList>
    </citation>
    <scope>NUCLEOTIDE SEQUENCE</scope>
</reference>
<organism evidence="1">
    <name type="scientific">marine sediment metagenome</name>
    <dbReference type="NCBI Taxonomy" id="412755"/>
    <lineage>
        <taxon>unclassified sequences</taxon>
        <taxon>metagenomes</taxon>
        <taxon>ecological metagenomes</taxon>
    </lineage>
</organism>
<protein>
    <submittedName>
        <fullName evidence="1">Uncharacterized protein</fullName>
    </submittedName>
</protein>
<dbReference type="EMBL" id="LAZR01042211">
    <property type="protein sequence ID" value="KKL10072.1"/>
    <property type="molecule type" value="Genomic_DNA"/>
</dbReference>
<comment type="caution">
    <text evidence="1">The sequence shown here is derived from an EMBL/GenBank/DDBJ whole genome shotgun (WGS) entry which is preliminary data.</text>
</comment>